<accession>A0ABQ8PCN3</accession>
<organism evidence="1 2">
    <name type="scientific">Coemansia umbellata</name>
    <dbReference type="NCBI Taxonomy" id="1424467"/>
    <lineage>
        <taxon>Eukaryota</taxon>
        <taxon>Fungi</taxon>
        <taxon>Fungi incertae sedis</taxon>
        <taxon>Zoopagomycota</taxon>
        <taxon>Kickxellomycotina</taxon>
        <taxon>Kickxellomycetes</taxon>
        <taxon>Kickxellales</taxon>
        <taxon>Kickxellaceae</taxon>
        <taxon>Coemansia</taxon>
    </lineage>
</organism>
<evidence type="ECO:0000313" key="1">
    <source>
        <dbReference type="EMBL" id="KAJ1985804.1"/>
    </source>
</evidence>
<protein>
    <submittedName>
        <fullName evidence="1">Uncharacterized protein</fullName>
    </submittedName>
</protein>
<reference evidence="1" key="1">
    <citation type="submission" date="2022-07" db="EMBL/GenBank/DDBJ databases">
        <title>Phylogenomic reconstructions and comparative analyses of Kickxellomycotina fungi.</title>
        <authorList>
            <person name="Reynolds N.K."/>
            <person name="Stajich J.E."/>
            <person name="Barry K."/>
            <person name="Grigoriev I.V."/>
            <person name="Crous P."/>
            <person name="Smith M.E."/>
        </authorList>
    </citation>
    <scope>NUCLEOTIDE SEQUENCE</scope>
    <source>
        <strain evidence="1">BCRC 34882</strain>
    </source>
</reference>
<name>A0ABQ8PCN3_9FUNG</name>
<sequence length="194" mass="21973">MRTEADRTWSTYWLCVNNELVPRTAARLGYHQTELATAERLIGYVRTVQWNTLASVTKPTPTEEPTALAPATEAFSRDSVQRSVHIFLDATKMARTASHRWTQRNSRRTTNQLDHSRRSFAIKVLHGNIPRTRDAAVPPRLQQGEPKTHACLHTWVYSQSTNNHRVKGKIGPRAVLATAHRTQALEPTAMVSEQ</sequence>
<gene>
    <name evidence="1" type="ORF">EDC05_006498</name>
</gene>
<keyword evidence="2" id="KW-1185">Reference proteome</keyword>
<comment type="caution">
    <text evidence="1">The sequence shown here is derived from an EMBL/GenBank/DDBJ whole genome shotgun (WGS) entry which is preliminary data.</text>
</comment>
<proteinExistence type="predicted"/>
<evidence type="ECO:0000313" key="2">
    <source>
        <dbReference type="Proteomes" id="UP001151295"/>
    </source>
</evidence>
<dbReference type="Proteomes" id="UP001151295">
    <property type="component" value="Unassembled WGS sequence"/>
</dbReference>
<dbReference type="EMBL" id="JANBQD010000229">
    <property type="protein sequence ID" value="KAJ1985804.1"/>
    <property type="molecule type" value="Genomic_DNA"/>
</dbReference>